<dbReference type="FunFam" id="1.10.1040.10:FF:000016">
    <property type="entry name" value="Glyoxylate/succinic semialdehyde reductase 2"/>
    <property type="match status" value="1"/>
</dbReference>
<dbReference type="InterPro" id="IPR013328">
    <property type="entry name" value="6PGD_dom2"/>
</dbReference>
<dbReference type="Pfam" id="PF14833">
    <property type="entry name" value="NAD_binding_11"/>
    <property type="match status" value="1"/>
</dbReference>
<dbReference type="Gene3D" id="1.20.5.1500">
    <property type="match status" value="1"/>
</dbReference>
<comment type="similarity">
    <text evidence="4">Belongs to the nucleosome assembly protein (NAP) family.</text>
</comment>
<evidence type="ECO:0000259" key="17">
    <source>
        <dbReference type="Pfam" id="PF14833"/>
    </source>
</evidence>
<dbReference type="InterPro" id="IPR002164">
    <property type="entry name" value="NAP_family"/>
</dbReference>
<dbReference type="GO" id="GO:0006334">
    <property type="term" value="P:nucleosome assembly"/>
    <property type="evidence" value="ECO:0007669"/>
    <property type="project" value="InterPro"/>
</dbReference>
<evidence type="ECO:0000256" key="5">
    <source>
        <dbReference type="ARBA" id="ARBA00022490"/>
    </source>
</evidence>
<comment type="catalytic activity">
    <reaction evidence="12">
        <text>4-hydroxybutanoate + NADP(+) = succinate semialdehyde + NADPH + H(+)</text>
        <dbReference type="Rhea" id="RHEA:26381"/>
        <dbReference type="ChEBI" id="CHEBI:15378"/>
        <dbReference type="ChEBI" id="CHEBI:16724"/>
        <dbReference type="ChEBI" id="CHEBI:57706"/>
        <dbReference type="ChEBI" id="CHEBI:57783"/>
        <dbReference type="ChEBI" id="CHEBI:58349"/>
        <dbReference type="EC" id="1.1.1.n11"/>
    </reaction>
</comment>
<dbReference type="GO" id="GO:0000724">
    <property type="term" value="P:double-strand break repair via homologous recombination"/>
    <property type="evidence" value="ECO:0007669"/>
    <property type="project" value="UniProtKB-ARBA"/>
</dbReference>
<keyword evidence="5" id="KW-0963">Cytoplasm</keyword>
<proteinExistence type="inferred from homology"/>
<dbReference type="GO" id="GO:0005634">
    <property type="term" value="C:nucleus"/>
    <property type="evidence" value="ECO:0007669"/>
    <property type="project" value="UniProtKB-SubCell"/>
</dbReference>
<keyword evidence="6" id="KW-0521">NADP</keyword>
<evidence type="ECO:0000256" key="6">
    <source>
        <dbReference type="ARBA" id="ARBA00022857"/>
    </source>
</evidence>
<dbReference type="AlphaFoldDB" id="A0A4U5QZU8"/>
<evidence type="ECO:0000259" key="16">
    <source>
        <dbReference type="Pfam" id="PF03446"/>
    </source>
</evidence>
<feature type="compositionally biased region" description="Acidic residues" evidence="15">
    <location>
        <begin position="743"/>
        <end position="759"/>
    </location>
</feature>
<evidence type="ECO:0000256" key="13">
    <source>
        <dbReference type="ARBA" id="ARBA00052769"/>
    </source>
</evidence>
<dbReference type="GO" id="GO:0050661">
    <property type="term" value="F:NADP binding"/>
    <property type="evidence" value="ECO:0007669"/>
    <property type="project" value="InterPro"/>
</dbReference>
<comment type="subcellular location">
    <subcellularLocation>
        <location evidence="2">Cytoplasm</location>
    </subcellularLocation>
    <subcellularLocation>
        <location evidence="1">Nucleus</location>
    </subcellularLocation>
</comment>
<comment type="similarity">
    <text evidence="3">Belongs to the HIBADH-related family. NP60 subfamily.</text>
</comment>
<dbReference type="PANTHER" id="PTHR43580:SF2">
    <property type="entry name" value="CYTOKINE-LIKE NUCLEAR FACTOR N-PAC"/>
    <property type="match status" value="1"/>
</dbReference>
<evidence type="ECO:0000256" key="1">
    <source>
        <dbReference type="ARBA" id="ARBA00004123"/>
    </source>
</evidence>
<feature type="compositionally biased region" description="Basic and acidic residues" evidence="15">
    <location>
        <begin position="828"/>
        <end position="840"/>
    </location>
</feature>
<dbReference type="Gene3D" id="1.10.1040.10">
    <property type="entry name" value="N-(1-d-carboxylethyl)-l-norvaline Dehydrogenase, domain 2"/>
    <property type="match status" value="1"/>
</dbReference>
<feature type="compositionally biased region" description="Basic and acidic residues" evidence="15">
    <location>
        <begin position="788"/>
        <end position="801"/>
    </location>
</feature>
<evidence type="ECO:0000256" key="14">
    <source>
        <dbReference type="ARBA" id="ARBA00056683"/>
    </source>
</evidence>
<evidence type="ECO:0000256" key="3">
    <source>
        <dbReference type="ARBA" id="ARBA00007598"/>
    </source>
</evidence>
<gene>
    <name evidence="18" type="ORF">D5086_0000024090</name>
</gene>
<feature type="compositionally biased region" description="Basic and acidic residues" evidence="15">
    <location>
        <begin position="677"/>
        <end position="687"/>
    </location>
</feature>
<evidence type="ECO:0000256" key="9">
    <source>
        <dbReference type="ARBA" id="ARBA00023027"/>
    </source>
</evidence>
<feature type="compositionally biased region" description="Basic and acidic residues" evidence="15">
    <location>
        <begin position="760"/>
        <end position="780"/>
    </location>
</feature>
<evidence type="ECO:0000256" key="10">
    <source>
        <dbReference type="ARBA" id="ARBA00023186"/>
    </source>
</evidence>
<dbReference type="InterPro" id="IPR051265">
    <property type="entry name" value="HIBADH-related_NP60_sf"/>
</dbReference>
<keyword evidence="7" id="KW-0560">Oxidoreductase</keyword>
<evidence type="ECO:0000256" key="2">
    <source>
        <dbReference type="ARBA" id="ARBA00004496"/>
    </source>
</evidence>
<evidence type="ECO:0000256" key="8">
    <source>
        <dbReference type="ARBA" id="ARBA00023016"/>
    </source>
</evidence>
<dbReference type="InterPro" id="IPR006115">
    <property type="entry name" value="6PGDH_NADP-bd"/>
</dbReference>
<dbReference type="STRING" id="43335.A0A4U5QZU8"/>
<dbReference type="EMBL" id="RCHU01000063">
    <property type="protein sequence ID" value="TKS16361.1"/>
    <property type="molecule type" value="Genomic_DNA"/>
</dbReference>
<evidence type="ECO:0000256" key="12">
    <source>
        <dbReference type="ARBA" id="ARBA00052582"/>
    </source>
</evidence>
<evidence type="ECO:0000256" key="7">
    <source>
        <dbReference type="ARBA" id="ARBA00023002"/>
    </source>
</evidence>
<feature type="compositionally biased region" description="Basic and acidic residues" evidence="15">
    <location>
        <begin position="705"/>
        <end position="742"/>
    </location>
</feature>
<dbReference type="InterPro" id="IPR036291">
    <property type="entry name" value="NAD(P)-bd_dom_sf"/>
</dbReference>
<feature type="compositionally biased region" description="Acidic residues" evidence="15">
    <location>
        <begin position="623"/>
        <end position="645"/>
    </location>
</feature>
<dbReference type="PROSITE" id="PS00895">
    <property type="entry name" value="3_HYDROXYISOBUT_DH"/>
    <property type="match status" value="1"/>
</dbReference>
<dbReference type="SUPFAM" id="SSF143113">
    <property type="entry name" value="NAP-like"/>
    <property type="match status" value="1"/>
</dbReference>
<evidence type="ECO:0000256" key="4">
    <source>
        <dbReference type="ARBA" id="ARBA00009947"/>
    </source>
</evidence>
<dbReference type="GO" id="GO:0051287">
    <property type="term" value="F:NAD binding"/>
    <property type="evidence" value="ECO:0007669"/>
    <property type="project" value="InterPro"/>
</dbReference>
<dbReference type="Pfam" id="PF00956">
    <property type="entry name" value="NAP"/>
    <property type="match status" value="1"/>
</dbReference>
<dbReference type="InterPro" id="IPR037231">
    <property type="entry name" value="NAP-like_sf"/>
</dbReference>
<dbReference type="InterPro" id="IPR008927">
    <property type="entry name" value="6-PGluconate_DH-like_C_sf"/>
</dbReference>
<reference evidence="18" key="1">
    <citation type="submission" date="2018-10" db="EMBL/GenBank/DDBJ databases">
        <title>Population genomic analysis revealed the cold adaptation of white poplar.</title>
        <authorList>
            <person name="Liu Y.-J."/>
        </authorList>
    </citation>
    <scope>NUCLEOTIDE SEQUENCE [LARGE SCALE GENOMIC DNA]</scope>
    <source>
        <strain evidence="18">PAL-ZL1</strain>
    </source>
</reference>
<feature type="compositionally biased region" description="Acidic residues" evidence="15">
    <location>
        <begin position="688"/>
        <end position="704"/>
    </location>
</feature>
<feature type="compositionally biased region" description="Acidic residues" evidence="15">
    <location>
        <begin position="802"/>
        <end position="811"/>
    </location>
</feature>
<dbReference type="FunFam" id="3.30.1120.90:FF:000005">
    <property type="entry name" value="Nucleosome assembly protein11"/>
    <property type="match status" value="1"/>
</dbReference>
<dbReference type="GO" id="GO:0009507">
    <property type="term" value="C:chloroplast"/>
    <property type="evidence" value="ECO:0007669"/>
    <property type="project" value="TreeGrafter"/>
</dbReference>
<evidence type="ECO:0000256" key="11">
    <source>
        <dbReference type="ARBA" id="ARBA00023242"/>
    </source>
</evidence>
<dbReference type="Gene3D" id="3.40.50.720">
    <property type="entry name" value="NAD(P)-binding Rossmann-like Domain"/>
    <property type="match status" value="1"/>
</dbReference>
<keyword evidence="9" id="KW-0520">NAD</keyword>
<keyword evidence="10" id="KW-0143">Chaperone</keyword>
<feature type="compositionally biased region" description="Basic and acidic residues" evidence="15">
    <location>
        <begin position="646"/>
        <end position="669"/>
    </location>
</feature>
<comment type="caution">
    <text evidence="18">The sequence shown here is derived from an EMBL/GenBank/DDBJ whole genome shotgun (WGS) entry which is preliminary data.</text>
</comment>
<dbReference type="Gene3D" id="3.30.1120.90">
    <property type="entry name" value="Nucleosome assembly protein"/>
    <property type="match status" value="1"/>
</dbReference>
<protein>
    <submittedName>
        <fullName evidence="18">Glyoxylate/succinic semialdehyde reductase 2, chloroplastic-like</fullName>
    </submittedName>
</protein>
<feature type="domain" description="3-hydroxyisobutyrate dehydrogenase-like NAD-binding" evidence="17">
    <location>
        <begin position="232"/>
        <end position="334"/>
    </location>
</feature>
<feature type="region of interest" description="Disordered" evidence="15">
    <location>
        <begin position="612"/>
        <end position="840"/>
    </location>
</feature>
<accession>A0A4U5QZU8</accession>
<dbReference type="PANTHER" id="PTHR43580">
    <property type="entry name" value="OXIDOREDUCTASE GLYR1-RELATED"/>
    <property type="match status" value="1"/>
</dbReference>
<dbReference type="SUPFAM" id="SSF51735">
    <property type="entry name" value="NAD(P)-binding Rossmann-fold domains"/>
    <property type="match status" value="1"/>
</dbReference>
<keyword evidence="11" id="KW-0539">Nucleus</keyword>
<sequence>MSLLLKASNGHLFLSSSIASMATCSSFCAQLPIHFRPIPISSSFPTYQPFKPFSAQASISTANDGGAPITVGFLGLGIMGSPMAQNLIKSGCDVTVWNRTKSKCDPLISLGAKYKPSPKEVTAACDVTFAMLADPECAVEVACGKHGAASGMGPGKGYVDVSTVDGGTSKLICGHIKASGASFLEAPVSGSKKPAEDGQLIFLTAGDNSLYETVTPFLDIMGKSRFYLGEVGNGAAMKLIVNMIMGSMMATFSEGLLLSEKVGLDPNVLVEVASQGAINAPMYSLKGPSMVKSLYPTAFPLKHQQKDMRLALGLAESVSQPTPIAAAANELYKAIFIFPSPKHSRLSNYNMKVSSSPKVSKHVECLRHLQSQHDELEAQFLEEREALEDKYHKLYQPLYTKRYEIVNGLKEVDGVMSAELDSIKEDQAVEEKGVPEFWLTAMKAHEVLAEEIKGQDEGALKFIKDIKWSRLQNPEGFELEFYFNPCPYFKNSVLTKTYHIIDESDPVLSQAIGTEIEWYPEKCLTTKVVKRKQRMVSKKTKTTMTIKNCESFFTFFNPPQIPENEDDLDDDDYDELQDRLKQDYNIGIIIRDKIIPHAVSWFTGEAIEEDELDGIDYDGNGGDYDDEDEDEVEDKENDDGDEEDKESDKEVEQEEKRKQGVKKDIKKDYDEDEDEEKERKWGLKKDDEAGDEENDDGDEEDNESDKEVEQEEKRKQGVKKDIKKDYDEDEEKEKKWDLKKDDDYEAEDEENDDGDEEDNASDKEAEQEEKRKQGVKKDIKEDNDEDGGEGKERKWGLKKDVEDEDEEEEEEKQVWKKKIGGAQIQKGQQKEHSSIECKQQ</sequence>
<feature type="domain" description="6-phosphogluconate dehydrogenase NADP-binding" evidence="16">
    <location>
        <begin position="70"/>
        <end position="229"/>
    </location>
</feature>
<organism evidence="18">
    <name type="scientific">Populus alba</name>
    <name type="common">White poplar</name>
    <dbReference type="NCBI Taxonomy" id="43335"/>
    <lineage>
        <taxon>Eukaryota</taxon>
        <taxon>Viridiplantae</taxon>
        <taxon>Streptophyta</taxon>
        <taxon>Embryophyta</taxon>
        <taxon>Tracheophyta</taxon>
        <taxon>Spermatophyta</taxon>
        <taxon>Magnoliopsida</taxon>
        <taxon>eudicotyledons</taxon>
        <taxon>Gunneridae</taxon>
        <taxon>Pentapetalae</taxon>
        <taxon>rosids</taxon>
        <taxon>fabids</taxon>
        <taxon>Malpighiales</taxon>
        <taxon>Salicaceae</taxon>
        <taxon>Saliceae</taxon>
        <taxon>Populus</taxon>
    </lineage>
</organism>
<dbReference type="GO" id="GO:0042393">
    <property type="term" value="F:histone binding"/>
    <property type="evidence" value="ECO:0007669"/>
    <property type="project" value="UniProtKB-ARBA"/>
</dbReference>
<evidence type="ECO:0000256" key="15">
    <source>
        <dbReference type="SAM" id="MobiDB-lite"/>
    </source>
</evidence>
<dbReference type="Pfam" id="PF03446">
    <property type="entry name" value="NAD_binding_2"/>
    <property type="match status" value="1"/>
</dbReference>
<dbReference type="SUPFAM" id="SSF48179">
    <property type="entry name" value="6-phosphogluconate dehydrogenase C-terminal domain-like"/>
    <property type="match status" value="1"/>
</dbReference>
<comment type="function">
    <text evidence="14">Catalyzes the NADPH-dependent reduction of glyoxylate to glycolate as well as succinic semialdehyde (SSA) to gamma-hydroxybutyrate in vitro. May function in redox homeostasis and play a role in oxidative stress tolerance by detoxifying glyoxylate and SSA generated in glycolate metabolism and GABA metabolism, respectively.</text>
</comment>
<dbReference type="GO" id="GO:0030267">
    <property type="term" value="F:glyoxylate reductase (NADPH) activity"/>
    <property type="evidence" value="ECO:0007669"/>
    <property type="project" value="UniProtKB-EC"/>
</dbReference>
<comment type="catalytic activity">
    <reaction evidence="13">
        <text>glycolate + NADP(+) = glyoxylate + NADPH + H(+)</text>
        <dbReference type="Rhea" id="RHEA:10992"/>
        <dbReference type="ChEBI" id="CHEBI:15378"/>
        <dbReference type="ChEBI" id="CHEBI:29805"/>
        <dbReference type="ChEBI" id="CHEBI:36655"/>
        <dbReference type="ChEBI" id="CHEBI:57783"/>
        <dbReference type="ChEBI" id="CHEBI:58349"/>
        <dbReference type="EC" id="1.1.1.79"/>
    </reaction>
</comment>
<name>A0A4U5QZU8_POPAL</name>
<keyword evidence="8" id="KW-0346">Stress response</keyword>
<dbReference type="InterPro" id="IPR002204">
    <property type="entry name" value="3-OH-isobutyrate_DH-rel_CS"/>
</dbReference>
<dbReference type="InterPro" id="IPR029154">
    <property type="entry name" value="HIBADH-like_NADP-bd"/>
</dbReference>
<dbReference type="FunFam" id="1.20.5.1500:FF:000001">
    <property type="entry name" value="Nucleosome assembly protein 1-like 1"/>
    <property type="match status" value="1"/>
</dbReference>
<dbReference type="FunFam" id="3.40.50.720:FF:000058">
    <property type="entry name" value="Putative oxidoreductase GLYR1 homolog"/>
    <property type="match status" value="1"/>
</dbReference>
<evidence type="ECO:0000313" key="18">
    <source>
        <dbReference type="EMBL" id="TKS16361.1"/>
    </source>
</evidence>